<dbReference type="InterPro" id="IPR029066">
    <property type="entry name" value="PLP-binding_barrel"/>
</dbReference>
<comment type="cofactor">
    <cofactor evidence="1 3">
        <name>pyridoxal 5'-phosphate</name>
        <dbReference type="ChEBI" id="CHEBI:597326"/>
    </cofactor>
</comment>
<dbReference type="PRINTS" id="PR01182">
    <property type="entry name" value="ORNDCRBXLASE"/>
</dbReference>
<dbReference type="EMBL" id="BMNB01000006">
    <property type="protein sequence ID" value="GGM34056.1"/>
    <property type="molecule type" value="Genomic_DNA"/>
</dbReference>
<keyword evidence="6" id="KW-1185">Reference proteome</keyword>
<proteinExistence type="predicted"/>
<evidence type="ECO:0000259" key="4">
    <source>
        <dbReference type="Pfam" id="PF02784"/>
    </source>
</evidence>
<dbReference type="InterPro" id="IPR000183">
    <property type="entry name" value="Orn/DAP/Arg_de-COase"/>
</dbReference>
<organism evidence="5 6">
    <name type="scientific">Micromonospora sonchi</name>
    <dbReference type="NCBI Taxonomy" id="1763543"/>
    <lineage>
        <taxon>Bacteria</taxon>
        <taxon>Bacillati</taxon>
        <taxon>Actinomycetota</taxon>
        <taxon>Actinomycetes</taxon>
        <taxon>Micromonosporales</taxon>
        <taxon>Micromonosporaceae</taxon>
        <taxon>Micromonospora</taxon>
    </lineage>
</organism>
<comment type="caution">
    <text evidence="5">The sequence shown here is derived from an EMBL/GenBank/DDBJ whole genome shotgun (WGS) entry which is preliminary data.</text>
</comment>
<dbReference type="RefSeq" id="WP_189042446.1">
    <property type="nucleotide sequence ID" value="NZ_BMNB01000006.1"/>
</dbReference>
<dbReference type="GO" id="GO:0008836">
    <property type="term" value="F:diaminopimelate decarboxylase activity"/>
    <property type="evidence" value="ECO:0007669"/>
    <property type="project" value="TreeGrafter"/>
</dbReference>
<dbReference type="Proteomes" id="UP000608890">
    <property type="component" value="Unassembled WGS sequence"/>
</dbReference>
<name>A0A917TRT2_9ACTN</name>
<evidence type="ECO:0000313" key="5">
    <source>
        <dbReference type="EMBL" id="GGM34056.1"/>
    </source>
</evidence>
<feature type="active site" description="Proton donor" evidence="3">
    <location>
        <position position="347"/>
    </location>
</feature>
<accession>A0A917TRT2</accession>
<dbReference type="GO" id="GO:0006596">
    <property type="term" value="P:polyamine biosynthetic process"/>
    <property type="evidence" value="ECO:0007669"/>
    <property type="project" value="InterPro"/>
</dbReference>
<feature type="modified residue" description="N6-(pyridoxal phosphate)lysine" evidence="3">
    <location>
        <position position="61"/>
    </location>
</feature>
<dbReference type="GO" id="GO:0009089">
    <property type="term" value="P:lysine biosynthetic process via diaminopimelate"/>
    <property type="evidence" value="ECO:0007669"/>
    <property type="project" value="TreeGrafter"/>
</dbReference>
<sequence>MSEPLEDPRPSINHSSESTLRHLAAELSTPLLVHDLAVLRRRVEDLRRVLPWDAVLLYSLKANPLPPVVGALQSAGCGSEVSSLGELAVALGTGGPSGPVLYTGPGKSSAELRAAVTAGAILSCESAVEAARVREAVRLSPADPLRIMVRVQPPSRPAAGLSMADGRQFGFLEEEAIEFCRRPGTGIEVFGFHCYLGSQLPGPDDLLAAFGHVVDVVQRITAESGVRPGVVDVGGGFPWPYAAPGEGPDLTPLMAGLPQVLAPLAAAGAEIWFESGRGLVAAAGRLLTTVRDVKHRAGATVVVVDAGVNVLGGMSGIGRVLRPSTRLRNLSNPDGASVTVDVVGPLCTPLDRLAVNSTVAEPRVGDLLCVENVGAYATTAALSAFLSRPPAVEVVVDGDQVVEAWTLASGHLPVTIPAPARAG</sequence>
<dbReference type="PRINTS" id="PR01179">
    <property type="entry name" value="ODADCRBXLASE"/>
</dbReference>
<dbReference type="SUPFAM" id="SSF51419">
    <property type="entry name" value="PLP-binding barrel"/>
    <property type="match status" value="1"/>
</dbReference>
<dbReference type="InterPro" id="IPR022657">
    <property type="entry name" value="De-COase2_CS"/>
</dbReference>
<evidence type="ECO:0000256" key="3">
    <source>
        <dbReference type="PIRSR" id="PIRSR600183-50"/>
    </source>
</evidence>
<dbReference type="InterPro" id="IPR022644">
    <property type="entry name" value="De-COase2_N"/>
</dbReference>
<evidence type="ECO:0000256" key="2">
    <source>
        <dbReference type="ARBA" id="ARBA00022898"/>
    </source>
</evidence>
<dbReference type="PANTHER" id="PTHR43727">
    <property type="entry name" value="DIAMINOPIMELATE DECARBOXYLASE"/>
    <property type="match status" value="1"/>
</dbReference>
<dbReference type="PANTHER" id="PTHR43727:SF2">
    <property type="entry name" value="GROUP IV DECARBOXYLASE"/>
    <property type="match status" value="1"/>
</dbReference>
<dbReference type="InterPro" id="IPR009006">
    <property type="entry name" value="Ala_racemase/Decarboxylase_C"/>
</dbReference>
<keyword evidence="2 3" id="KW-0663">Pyridoxal phosphate</keyword>
<dbReference type="AlphaFoldDB" id="A0A917TRT2"/>
<dbReference type="SUPFAM" id="SSF50621">
    <property type="entry name" value="Alanine racemase C-terminal domain-like"/>
    <property type="match status" value="1"/>
</dbReference>
<evidence type="ECO:0000313" key="6">
    <source>
        <dbReference type="Proteomes" id="UP000608890"/>
    </source>
</evidence>
<evidence type="ECO:0000256" key="1">
    <source>
        <dbReference type="ARBA" id="ARBA00001933"/>
    </source>
</evidence>
<dbReference type="Pfam" id="PF02784">
    <property type="entry name" value="Orn_Arg_deC_N"/>
    <property type="match status" value="1"/>
</dbReference>
<protein>
    <submittedName>
        <fullName evidence="5">Diaminopimelate decarboxylase</fullName>
    </submittedName>
</protein>
<reference evidence="5" key="2">
    <citation type="submission" date="2020-09" db="EMBL/GenBank/DDBJ databases">
        <authorList>
            <person name="Sun Q."/>
            <person name="Zhou Y."/>
        </authorList>
    </citation>
    <scope>NUCLEOTIDE SEQUENCE</scope>
    <source>
        <strain evidence="5">CGMCC 4.7312</strain>
    </source>
</reference>
<dbReference type="Gene3D" id="2.40.37.10">
    <property type="entry name" value="Lyase, Ornithine Decarboxylase, Chain A, domain 1"/>
    <property type="match status" value="1"/>
</dbReference>
<reference evidence="5" key="1">
    <citation type="journal article" date="2014" name="Int. J. Syst. Evol. Microbiol.">
        <title>Complete genome sequence of Corynebacterium casei LMG S-19264T (=DSM 44701T), isolated from a smear-ripened cheese.</title>
        <authorList>
            <consortium name="US DOE Joint Genome Institute (JGI-PGF)"/>
            <person name="Walter F."/>
            <person name="Albersmeier A."/>
            <person name="Kalinowski J."/>
            <person name="Ruckert C."/>
        </authorList>
    </citation>
    <scope>NUCLEOTIDE SEQUENCE</scope>
    <source>
        <strain evidence="5">CGMCC 4.7312</strain>
    </source>
</reference>
<dbReference type="Gene3D" id="3.20.20.10">
    <property type="entry name" value="Alanine racemase"/>
    <property type="match status" value="1"/>
</dbReference>
<dbReference type="PROSITE" id="PS00879">
    <property type="entry name" value="ODR_DC_2_2"/>
    <property type="match status" value="1"/>
</dbReference>
<feature type="domain" description="Orn/DAP/Arg decarboxylase 2 N-terminal" evidence="4">
    <location>
        <begin position="38"/>
        <end position="281"/>
    </location>
</feature>
<dbReference type="InterPro" id="IPR002433">
    <property type="entry name" value="Orn_de-COase"/>
</dbReference>
<gene>
    <name evidence="5" type="primary">lysA</name>
    <name evidence="5" type="ORF">GCM10011608_18180</name>
</gene>